<comment type="caution">
    <text evidence="4">The sequence shown here is derived from an EMBL/GenBank/DDBJ whole genome shotgun (WGS) entry which is preliminary data.</text>
</comment>
<dbReference type="Gene3D" id="6.10.250.2090">
    <property type="match status" value="1"/>
</dbReference>
<dbReference type="EMBL" id="JBHSVR010000001">
    <property type="protein sequence ID" value="MFC6633985.1"/>
    <property type="molecule type" value="Genomic_DNA"/>
</dbReference>
<accession>A0ABW1YRF1</accession>
<dbReference type="PANTHER" id="PTHR10264">
    <property type="entry name" value="BAND 7 PROTEIN-RELATED"/>
    <property type="match status" value="1"/>
</dbReference>
<dbReference type="Proteomes" id="UP001596425">
    <property type="component" value="Unassembled WGS sequence"/>
</dbReference>
<gene>
    <name evidence="4" type="ORF">ACFQBM_11855</name>
</gene>
<dbReference type="InterPro" id="IPR036013">
    <property type="entry name" value="Band_7/SPFH_dom_sf"/>
</dbReference>
<comment type="similarity">
    <text evidence="2">Belongs to the band 7/mec-2 family.</text>
</comment>
<comment type="subcellular location">
    <subcellularLocation>
        <location evidence="1">Membrane</location>
        <topology evidence="1">Single-pass membrane protein</topology>
    </subcellularLocation>
</comment>
<evidence type="ECO:0000256" key="2">
    <source>
        <dbReference type="ARBA" id="ARBA00008164"/>
    </source>
</evidence>
<reference evidence="5" key="1">
    <citation type="journal article" date="2019" name="Int. J. Syst. Evol. Microbiol.">
        <title>The Global Catalogue of Microorganisms (GCM) 10K type strain sequencing project: providing services to taxonomists for standard genome sequencing and annotation.</title>
        <authorList>
            <consortium name="The Broad Institute Genomics Platform"/>
            <consortium name="The Broad Institute Genome Sequencing Center for Infectious Disease"/>
            <person name="Wu L."/>
            <person name="Ma J."/>
        </authorList>
    </citation>
    <scope>NUCLEOTIDE SEQUENCE [LARGE SCALE GENOMIC DNA]</scope>
    <source>
        <strain evidence="5">CGMCC 1.13718</strain>
    </source>
</reference>
<feature type="domain" description="Band 7" evidence="3">
    <location>
        <begin position="146"/>
        <end position="307"/>
    </location>
</feature>
<sequence length="385" mass="43568">MILWKCIDIADNERAFLFRRNRFIRVLEPGRHRILRLAGETRVEVYDISKVLFDRTNAKFLLNTHAEKLAPYLEPYELSDTEVGLLYRDGHLVDVLHPGTFLPVWKGVEKVRVDIIDISEHYTLDEKLVSLLGRGSKLGKSATAISAIHTVEVPDEHLGLLTVNGKLEQQLRPGSYGFWKCNRSIGIQLVDLRLQTVEVSGQEILTKDRVSLRINLSASYRVLDPEKAALKLGNYAEFIYRELQLRLREAVGTQSLDALLEDKDSLNLGIARDAREKLAQYGIEIVTVGVKDIILPGDMKQILNQVVEAQKESEANLIKRREETQAMRSLHNTAKMMENNPVLMRLKELEALERVTARIDKISVYGGLEGVLNNLVKLQPSGSAQ</sequence>
<protein>
    <submittedName>
        <fullName evidence="4">Slipin family protein</fullName>
    </submittedName>
</protein>
<dbReference type="RefSeq" id="WP_193190302.1">
    <property type="nucleotide sequence ID" value="NZ_JACZFR010000012.1"/>
</dbReference>
<dbReference type="PANTHER" id="PTHR10264:SF83">
    <property type="entry name" value="BLL5629 PROTEIN"/>
    <property type="match status" value="1"/>
</dbReference>
<name>A0ABW1YRF1_9GAMM</name>
<dbReference type="InterPro" id="IPR001107">
    <property type="entry name" value="Band_7"/>
</dbReference>
<dbReference type="SUPFAM" id="SSF117892">
    <property type="entry name" value="Band 7/SPFH domain"/>
    <property type="match status" value="1"/>
</dbReference>
<evidence type="ECO:0000259" key="3">
    <source>
        <dbReference type="SMART" id="SM00244"/>
    </source>
</evidence>
<evidence type="ECO:0000256" key="1">
    <source>
        <dbReference type="ARBA" id="ARBA00004167"/>
    </source>
</evidence>
<dbReference type="Gene3D" id="3.30.479.30">
    <property type="entry name" value="Band 7 domain"/>
    <property type="match status" value="1"/>
</dbReference>
<dbReference type="CDD" id="cd13438">
    <property type="entry name" value="SPFH_eoslipins_u2"/>
    <property type="match status" value="1"/>
</dbReference>
<keyword evidence="5" id="KW-1185">Reference proteome</keyword>
<proteinExistence type="inferred from homology"/>
<dbReference type="SMART" id="SM00244">
    <property type="entry name" value="PHB"/>
    <property type="match status" value="1"/>
</dbReference>
<dbReference type="InterPro" id="IPR043202">
    <property type="entry name" value="Band-7_stomatin-like"/>
</dbReference>
<evidence type="ECO:0000313" key="5">
    <source>
        <dbReference type="Proteomes" id="UP001596425"/>
    </source>
</evidence>
<organism evidence="4 5">
    <name type="scientific">Microbulbifer taiwanensis</name>
    <dbReference type="NCBI Taxonomy" id="986746"/>
    <lineage>
        <taxon>Bacteria</taxon>
        <taxon>Pseudomonadati</taxon>
        <taxon>Pseudomonadota</taxon>
        <taxon>Gammaproteobacteria</taxon>
        <taxon>Cellvibrionales</taxon>
        <taxon>Microbulbiferaceae</taxon>
        <taxon>Microbulbifer</taxon>
    </lineage>
</organism>
<dbReference type="Pfam" id="PF01145">
    <property type="entry name" value="Band_7"/>
    <property type="match status" value="1"/>
</dbReference>
<evidence type="ECO:0000313" key="4">
    <source>
        <dbReference type="EMBL" id="MFC6633985.1"/>
    </source>
</evidence>